<dbReference type="Gene3D" id="3.30.70.100">
    <property type="match status" value="2"/>
</dbReference>
<evidence type="ECO:0000256" key="1">
    <source>
        <dbReference type="ARBA" id="ARBA00011738"/>
    </source>
</evidence>
<dbReference type="PROSITE" id="PS51502">
    <property type="entry name" value="S_R_A_B_BARREL"/>
    <property type="match status" value="2"/>
</dbReference>
<dbReference type="OrthoDB" id="42919at2759"/>
<evidence type="ECO:0000313" key="3">
    <source>
        <dbReference type="EMBL" id="VFQ62816.1"/>
    </source>
</evidence>
<dbReference type="AlphaFoldDB" id="A0A484KLB4"/>
<feature type="domain" description="Stress-response A/B barrel" evidence="2">
    <location>
        <begin position="45"/>
        <end position="139"/>
    </location>
</feature>
<name>A0A484KLB4_9ASTE</name>
<dbReference type="InterPro" id="IPR044662">
    <property type="entry name" value="HS1/DABB1-like"/>
</dbReference>
<dbReference type="Proteomes" id="UP000595140">
    <property type="component" value="Unassembled WGS sequence"/>
</dbReference>
<evidence type="ECO:0000313" key="4">
    <source>
        <dbReference type="Proteomes" id="UP000595140"/>
    </source>
</evidence>
<organism evidence="3 4">
    <name type="scientific">Cuscuta campestris</name>
    <dbReference type="NCBI Taxonomy" id="132261"/>
    <lineage>
        <taxon>Eukaryota</taxon>
        <taxon>Viridiplantae</taxon>
        <taxon>Streptophyta</taxon>
        <taxon>Embryophyta</taxon>
        <taxon>Tracheophyta</taxon>
        <taxon>Spermatophyta</taxon>
        <taxon>Magnoliopsida</taxon>
        <taxon>eudicotyledons</taxon>
        <taxon>Gunneridae</taxon>
        <taxon>Pentapetalae</taxon>
        <taxon>asterids</taxon>
        <taxon>lamiids</taxon>
        <taxon>Solanales</taxon>
        <taxon>Convolvulaceae</taxon>
        <taxon>Cuscuteae</taxon>
        <taxon>Cuscuta</taxon>
        <taxon>Cuscuta subgen. Grammica</taxon>
        <taxon>Cuscuta sect. Cleistogrammica</taxon>
    </lineage>
</organism>
<dbReference type="SMART" id="SM00886">
    <property type="entry name" value="Dabb"/>
    <property type="match status" value="2"/>
</dbReference>
<feature type="domain" description="Stress-response A/B barrel" evidence="2">
    <location>
        <begin position="155"/>
        <end position="251"/>
    </location>
</feature>
<proteinExistence type="predicted"/>
<sequence>MICTRAVAAKPHFLALRNHSPSAAVLRRRFSASSTVRMSAAGRIVEHVVLFKVKPDADASKVNDMVANLNGLTSLPQVLHLTAGAVLRTRSDSFAFSHLLHSRYASMSDLAAYSAHPDHTGVVKAYVLPICDDIMAVDWISDELAGPVKVPPGSAMRVTFLKLKENSGEGEKGEILRVTRGIKEKLPSIDQLSVGENLSPARAKGFSIGSVAVFGGVKDLESLESESAAAAAKEEKDKVREFLDGVLVVDYAVPAYL</sequence>
<dbReference type="InterPro" id="IPR011008">
    <property type="entry name" value="Dimeric_a/b-barrel"/>
</dbReference>
<comment type="subunit">
    <text evidence="1">Homodimer.</text>
</comment>
<reference evidence="3 4" key="1">
    <citation type="submission" date="2018-04" db="EMBL/GenBank/DDBJ databases">
        <authorList>
            <person name="Vogel A."/>
        </authorList>
    </citation>
    <scope>NUCLEOTIDE SEQUENCE [LARGE SCALE GENOMIC DNA]</scope>
</reference>
<dbReference type="PANTHER" id="PTHR33178">
    <property type="match status" value="1"/>
</dbReference>
<protein>
    <recommendedName>
        <fullName evidence="2">Stress-response A/B barrel domain-containing protein</fullName>
    </recommendedName>
</protein>
<accession>A0A484KLB4</accession>
<keyword evidence="4" id="KW-1185">Reference proteome</keyword>
<dbReference type="Pfam" id="PF07876">
    <property type="entry name" value="Dabb"/>
    <property type="match status" value="2"/>
</dbReference>
<dbReference type="InterPro" id="IPR013097">
    <property type="entry name" value="Dabb"/>
</dbReference>
<dbReference type="PANTHER" id="PTHR33178:SF3">
    <property type="entry name" value="STRESS-RESPONSE A_B BARREL DOMAIN-CONTAINING PROTEIN UP3"/>
    <property type="match status" value="1"/>
</dbReference>
<dbReference type="EMBL" id="OOIL02000242">
    <property type="protein sequence ID" value="VFQ62816.1"/>
    <property type="molecule type" value="Genomic_DNA"/>
</dbReference>
<dbReference type="SUPFAM" id="SSF54909">
    <property type="entry name" value="Dimeric alpha+beta barrel"/>
    <property type="match status" value="2"/>
</dbReference>
<evidence type="ECO:0000259" key="2">
    <source>
        <dbReference type="PROSITE" id="PS51502"/>
    </source>
</evidence>
<gene>
    <name evidence="3" type="ORF">CCAM_LOCUS4592</name>
</gene>